<dbReference type="InterPro" id="IPR006343">
    <property type="entry name" value="DnaB/C_C"/>
</dbReference>
<dbReference type="Pfam" id="PF25888">
    <property type="entry name" value="WHD_DnaB"/>
    <property type="match status" value="1"/>
</dbReference>
<gene>
    <name evidence="6" type="ORF">EQ812_10980</name>
    <name evidence="5" type="ORF">FO454_07400</name>
</gene>
<feature type="domain" description="Replicative helicase loading/DNA remodeling protein DnaB N-terminal winged helix" evidence="4">
    <location>
        <begin position="11"/>
        <end position="260"/>
    </location>
</feature>
<evidence type="ECO:0000313" key="7">
    <source>
        <dbReference type="Proteomes" id="UP000293637"/>
    </source>
</evidence>
<evidence type="ECO:0000259" key="4">
    <source>
        <dbReference type="Pfam" id="PF25888"/>
    </source>
</evidence>
<feature type="domain" description="DnaB/C C-terminal" evidence="3">
    <location>
        <begin position="322"/>
        <end position="385"/>
    </location>
</feature>
<feature type="region of interest" description="Disordered" evidence="2">
    <location>
        <begin position="417"/>
        <end position="441"/>
    </location>
</feature>
<dbReference type="EMBL" id="SCHB01000008">
    <property type="protein sequence ID" value="TBW71051.1"/>
    <property type="molecule type" value="Genomic_DNA"/>
</dbReference>
<keyword evidence="6" id="KW-0067">ATP-binding</keyword>
<proteinExistence type="inferred from homology"/>
<dbReference type="GeneID" id="58089540"/>
<dbReference type="Proteomes" id="UP000293637">
    <property type="component" value="Unassembled WGS sequence"/>
</dbReference>
<evidence type="ECO:0000256" key="2">
    <source>
        <dbReference type="SAM" id="MobiDB-lite"/>
    </source>
</evidence>
<keyword evidence="6" id="KW-0347">Helicase</keyword>
<keyword evidence="6" id="KW-0547">Nucleotide-binding</keyword>
<dbReference type="InterPro" id="IPR058660">
    <property type="entry name" value="WHD_DnaB"/>
</dbReference>
<dbReference type="RefSeq" id="WP_002478057.1">
    <property type="nucleotide sequence ID" value="NZ_AP021848.1"/>
</dbReference>
<reference evidence="5 8" key="2">
    <citation type="submission" date="2019-07" db="EMBL/GenBank/DDBJ databases">
        <title>Comparative genome analysis of staphylococcus lugdunensis shows clonal complex-dependent diversity of the putative virulence factor, ess/type vii locus.</title>
        <authorList>
            <person name="Lebeurre J."/>
            <person name="Dahyot S."/>
            <person name="Diene S."/>
            <person name="Paulay A."/>
            <person name="Aubourg M."/>
            <person name="Argemi X."/>
            <person name="Giard J.-C."/>
            <person name="Tournier I."/>
            <person name="Francois P."/>
            <person name="Pestel-Caron M."/>
        </authorList>
    </citation>
    <scope>NUCLEOTIDE SEQUENCE [LARGE SCALE GENOMIC DNA]</scope>
    <source>
        <strain evidence="5 8">SL13</strain>
    </source>
</reference>
<dbReference type="Pfam" id="PF07261">
    <property type="entry name" value="DnaB_2"/>
    <property type="match status" value="1"/>
</dbReference>
<dbReference type="AlphaFoldDB" id="A0A292DF98"/>
<evidence type="ECO:0000313" key="8">
    <source>
        <dbReference type="Proteomes" id="UP000325462"/>
    </source>
</evidence>
<dbReference type="Proteomes" id="UP000325462">
    <property type="component" value="Chromosome"/>
</dbReference>
<evidence type="ECO:0000256" key="1">
    <source>
        <dbReference type="ARBA" id="ARBA00093462"/>
    </source>
</evidence>
<accession>A0A292DF98</accession>
<sequence length="458" mass="54288">MTMQAYQFDLRPRDSFEVIRHFELSQAHLEILNRLYAPLIGTHAIGLYHYLNQFVSENNQELLTHYTIMNELKVNLLDFRKTMDYLEGIGLLKSFVRHQSDNSNFIYELIQPPTAYQFFNDPMLSVFLFSEVDKKRFVQLKQYFEQDRKDLTNYQNITHKFTEVFKMPNKDIKIDSQNIKSSQYYKGLDLSNEHFDFELLKELLQHHFISSEIVTDEAKALILQLATLYGLTVEAMKRMILNSITSAQTLSFEELRKQARSYYLIEHEQQLPKLAINADKYYDSESQHTRDNSTNTKQDEWLSSLDNISPVDMLSSWSGSEPTHQQKLMIEELVSREKLPLGVINILLQFVMLKNEMMLPKKYIFEVASNWKKLGISNAKEAYERALKMNEPKQVERKPQNAKNRYYGKQIVSREKTPKWLENRDTAKRQEKIKKKDDNLEKDRQQFLEQLKKDWGDD</sequence>
<keyword evidence="6" id="KW-0378">Hydrolase</keyword>
<evidence type="ECO:0000259" key="3">
    <source>
        <dbReference type="Pfam" id="PF07261"/>
    </source>
</evidence>
<keyword evidence="8" id="KW-1185">Reference proteome</keyword>
<dbReference type="GO" id="GO:0004386">
    <property type="term" value="F:helicase activity"/>
    <property type="evidence" value="ECO:0007669"/>
    <property type="project" value="UniProtKB-KW"/>
</dbReference>
<evidence type="ECO:0000313" key="5">
    <source>
        <dbReference type="EMBL" id="QEX38712.1"/>
    </source>
</evidence>
<name>A0A292DF98_STALU</name>
<comment type="similarity">
    <text evidence="1">Belongs to the DnaB/DnaD family.</text>
</comment>
<dbReference type="EMBL" id="CP041722">
    <property type="protein sequence ID" value="QEX38712.1"/>
    <property type="molecule type" value="Genomic_DNA"/>
</dbReference>
<organism evidence="6 7">
    <name type="scientific">Staphylococcus lugdunensis</name>
    <dbReference type="NCBI Taxonomy" id="28035"/>
    <lineage>
        <taxon>Bacteria</taxon>
        <taxon>Bacillati</taxon>
        <taxon>Bacillota</taxon>
        <taxon>Bacilli</taxon>
        <taxon>Bacillales</taxon>
        <taxon>Staphylococcaceae</taxon>
        <taxon>Staphylococcus</taxon>
    </lineage>
</organism>
<dbReference type="OMA" id="KIASHWA"/>
<reference evidence="6 7" key="1">
    <citation type="journal article" date="2019" name="Sci. Transl. Med.">
        <title>Quorum sensing between bacterial species on the skin protects against epidermal injury in atopic dermatitis.</title>
        <authorList>
            <person name="Williams M.R."/>
        </authorList>
    </citation>
    <scope>NUCLEOTIDE SEQUENCE [LARGE SCALE GENOMIC DNA]</scope>
    <source>
        <strain evidence="6 7">E7</strain>
    </source>
</reference>
<evidence type="ECO:0000313" key="6">
    <source>
        <dbReference type="EMBL" id="TBW71051.1"/>
    </source>
</evidence>
<protein>
    <submittedName>
        <fullName evidence="6">Helicase DnaB</fullName>
    </submittedName>
</protein>